<gene>
    <name evidence="4" type="ORF">KR093_010895</name>
</gene>
<feature type="domain" description="EGF-like" evidence="3">
    <location>
        <begin position="21"/>
        <end position="58"/>
    </location>
</feature>
<feature type="non-terminal residue" evidence="4">
    <location>
        <position position="414"/>
    </location>
</feature>
<evidence type="ECO:0000256" key="2">
    <source>
        <dbReference type="SAM" id="SignalP"/>
    </source>
</evidence>
<feature type="chain" id="PRO_5042094848" description="EGF-like domain-containing protein" evidence="2">
    <location>
        <begin position="22"/>
        <end position="414"/>
    </location>
</feature>
<evidence type="ECO:0000313" key="4">
    <source>
        <dbReference type="EMBL" id="KAH8360127.1"/>
    </source>
</evidence>
<keyword evidence="2" id="KW-0732">Signal</keyword>
<organism evidence="4 5">
    <name type="scientific">Drosophila rubida</name>
    <dbReference type="NCBI Taxonomy" id="30044"/>
    <lineage>
        <taxon>Eukaryota</taxon>
        <taxon>Metazoa</taxon>
        <taxon>Ecdysozoa</taxon>
        <taxon>Arthropoda</taxon>
        <taxon>Hexapoda</taxon>
        <taxon>Insecta</taxon>
        <taxon>Pterygota</taxon>
        <taxon>Neoptera</taxon>
        <taxon>Endopterygota</taxon>
        <taxon>Diptera</taxon>
        <taxon>Brachycera</taxon>
        <taxon>Muscomorpha</taxon>
        <taxon>Ephydroidea</taxon>
        <taxon>Drosophilidae</taxon>
        <taxon>Drosophila</taxon>
    </lineage>
</organism>
<comment type="caution">
    <text evidence="4">The sequence shown here is derived from an EMBL/GenBank/DDBJ whole genome shotgun (WGS) entry which is preliminary data.</text>
</comment>
<sequence length="414" mass="47432">SNNKTILNICLLCNIIILASLENDCSPEYCNFAGECSLINEKPTCKCYAEAFYGQYCERVLDLCHTDKNPCPIKESCIPYVGQMICDCKKFNCMEPKIKQLAPTKPLCSYNMHAAYGTKQTIVLSFEEIPTPGIEITVSTPTFLIGYVDTSRRRTISPDSIAASNHTMNLTATLDELGIRRHIKIPYDNALYYQFETKYFTPGITQLTVSIESFGKSNNSKQTMSLTVHVSHPRSRICLPKIVFQQCTDPMHPRDVDVEHFTNIQAIVDKRCYESENTFRTQWTIFDFEENISFYSTSVGTILLFKIPRYSLWYEALVDRYPKILLTVRMAFKEANTPWVYKRCYLKVTARNVIAHITGGHKREVSPAKWLILDGSQSRDPAMRPDTSQQLMYTWLLSSADGSNEEYLAFQSRR</sequence>
<dbReference type="PROSITE" id="PS50026">
    <property type="entry name" value="EGF_3"/>
    <property type="match status" value="1"/>
</dbReference>
<name>A0AAD4JVM9_9MUSC</name>
<protein>
    <recommendedName>
        <fullName evidence="3">EGF-like domain-containing protein</fullName>
    </recommendedName>
</protein>
<reference evidence="4" key="1">
    <citation type="journal article" date="2021" name="Mol. Ecol. Resour.">
        <title>Phylogenomic analyses of the genus Drosophila reveals genomic signals of climate adaptation.</title>
        <authorList>
            <person name="Li F."/>
            <person name="Rane R.V."/>
            <person name="Luria V."/>
            <person name="Xiong Z."/>
            <person name="Chen J."/>
            <person name="Li Z."/>
            <person name="Catullo R.A."/>
            <person name="Griffin P.C."/>
            <person name="Schiffer M."/>
            <person name="Pearce S."/>
            <person name="Lee S.F."/>
            <person name="McElroy K."/>
            <person name="Stocker A."/>
            <person name="Shirriffs J."/>
            <person name="Cockerell F."/>
            <person name="Coppin C."/>
            <person name="Sgro C.M."/>
            <person name="Karger A."/>
            <person name="Cain J.W."/>
            <person name="Weber J.A."/>
            <person name="Santpere G."/>
            <person name="Kirschner M.W."/>
            <person name="Hoffmann A.A."/>
            <person name="Oakeshott J.G."/>
            <person name="Zhang G."/>
        </authorList>
    </citation>
    <scope>NUCLEOTIDE SEQUENCE</scope>
    <source>
        <strain evidence="4">BGI-SZ-2011g</strain>
    </source>
</reference>
<dbReference type="Pfam" id="PF02010">
    <property type="entry name" value="REJ"/>
    <property type="match status" value="1"/>
</dbReference>
<evidence type="ECO:0000313" key="5">
    <source>
        <dbReference type="Proteomes" id="UP001200034"/>
    </source>
</evidence>
<feature type="non-terminal residue" evidence="4">
    <location>
        <position position="1"/>
    </location>
</feature>
<dbReference type="InterPro" id="IPR002859">
    <property type="entry name" value="PKD/REJ-like"/>
</dbReference>
<evidence type="ECO:0000256" key="1">
    <source>
        <dbReference type="PROSITE-ProRule" id="PRU00076"/>
    </source>
</evidence>
<dbReference type="EMBL" id="JAJJHW010003409">
    <property type="protein sequence ID" value="KAH8360127.1"/>
    <property type="molecule type" value="Genomic_DNA"/>
</dbReference>
<proteinExistence type="predicted"/>
<dbReference type="InterPro" id="IPR000742">
    <property type="entry name" value="EGF"/>
</dbReference>
<feature type="signal peptide" evidence="2">
    <location>
        <begin position="1"/>
        <end position="21"/>
    </location>
</feature>
<evidence type="ECO:0000259" key="3">
    <source>
        <dbReference type="PROSITE" id="PS50026"/>
    </source>
</evidence>
<accession>A0AAD4JVM9</accession>
<dbReference type="Proteomes" id="UP001200034">
    <property type="component" value="Unassembled WGS sequence"/>
</dbReference>
<dbReference type="AlphaFoldDB" id="A0AAD4JVM9"/>
<keyword evidence="1" id="KW-0245">EGF-like domain</keyword>
<keyword evidence="5" id="KW-1185">Reference proteome</keyword>
<comment type="caution">
    <text evidence="1">Lacks conserved residue(s) required for the propagation of feature annotation.</text>
</comment>